<keyword evidence="6 11" id="KW-1133">Transmembrane helix</keyword>
<dbReference type="Pfam" id="PF03798">
    <property type="entry name" value="TRAM_LAG1_CLN8"/>
    <property type="match status" value="1"/>
</dbReference>
<evidence type="ECO:0000313" key="13">
    <source>
        <dbReference type="EMBL" id="KAK7520722.1"/>
    </source>
</evidence>
<feature type="transmembrane region" description="Helical" evidence="11">
    <location>
        <begin position="316"/>
        <end position="333"/>
    </location>
</feature>
<dbReference type="SMART" id="SM00724">
    <property type="entry name" value="TLC"/>
    <property type="match status" value="1"/>
</dbReference>
<dbReference type="Proteomes" id="UP001363622">
    <property type="component" value="Unassembled WGS sequence"/>
</dbReference>
<evidence type="ECO:0000256" key="6">
    <source>
        <dbReference type="ARBA" id="ARBA00022989"/>
    </source>
</evidence>
<reference evidence="13 14" key="1">
    <citation type="submission" date="2024-04" db="EMBL/GenBank/DDBJ databases">
        <title>Phyllosticta paracitricarpa is synonymous to the EU quarantine fungus P. citricarpa based on phylogenomic analyses.</title>
        <authorList>
            <consortium name="Lawrence Berkeley National Laboratory"/>
            <person name="Van Ingen-Buijs V.A."/>
            <person name="Van Westerhoven A.C."/>
            <person name="Haridas S."/>
            <person name="Skiadas P."/>
            <person name="Martin F."/>
            <person name="Groenewald J.Z."/>
            <person name="Crous P.W."/>
            <person name="Seidl M.F."/>
        </authorList>
    </citation>
    <scope>NUCLEOTIDE SEQUENCE [LARGE SCALE GENOMIC DNA]</scope>
    <source>
        <strain evidence="13 14">CBS 123371</strain>
    </source>
</reference>
<dbReference type="PANTHER" id="PTHR12560">
    <property type="entry name" value="LONGEVITY ASSURANCE FACTOR 1 LAG1"/>
    <property type="match status" value="1"/>
</dbReference>
<keyword evidence="4 9" id="KW-0812">Transmembrane</keyword>
<organism evidence="13 14">
    <name type="scientific">Phyllosticta citriasiana</name>
    <dbReference type="NCBI Taxonomy" id="595635"/>
    <lineage>
        <taxon>Eukaryota</taxon>
        <taxon>Fungi</taxon>
        <taxon>Dikarya</taxon>
        <taxon>Ascomycota</taxon>
        <taxon>Pezizomycotina</taxon>
        <taxon>Dothideomycetes</taxon>
        <taxon>Dothideomycetes incertae sedis</taxon>
        <taxon>Botryosphaeriales</taxon>
        <taxon>Phyllostictaceae</taxon>
        <taxon>Phyllosticta</taxon>
    </lineage>
</organism>
<feature type="transmembrane region" description="Helical" evidence="11">
    <location>
        <begin position="93"/>
        <end position="110"/>
    </location>
</feature>
<proteinExistence type="inferred from homology"/>
<gene>
    <name evidence="13" type="ORF">IWZ03DRAFT_145131</name>
</gene>
<keyword evidence="3" id="KW-0808">Transferase</keyword>
<evidence type="ECO:0000256" key="3">
    <source>
        <dbReference type="ARBA" id="ARBA00022679"/>
    </source>
</evidence>
<evidence type="ECO:0000256" key="7">
    <source>
        <dbReference type="ARBA" id="ARBA00023136"/>
    </source>
</evidence>
<keyword evidence="7 9" id="KW-0472">Membrane</keyword>
<keyword evidence="5" id="KW-0256">Endoplasmic reticulum</keyword>
<feature type="transmembrane region" description="Helical" evidence="11">
    <location>
        <begin position="238"/>
        <end position="258"/>
    </location>
</feature>
<comment type="subcellular location">
    <subcellularLocation>
        <location evidence="1">Endoplasmic reticulum membrane</location>
        <topology evidence="1">Multi-pass membrane protein</topology>
    </subcellularLocation>
</comment>
<evidence type="ECO:0000256" key="2">
    <source>
        <dbReference type="ARBA" id="ARBA00009808"/>
    </source>
</evidence>
<accession>A0ABR1KTC5</accession>
<evidence type="ECO:0000256" key="10">
    <source>
        <dbReference type="SAM" id="MobiDB-lite"/>
    </source>
</evidence>
<evidence type="ECO:0000256" key="8">
    <source>
        <dbReference type="ARBA" id="ARBA00023180"/>
    </source>
</evidence>
<evidence type="ECO:0000256" key="9">
    <source>
        <dbReference type="PROSITE-ProRule" id="PRU00205"/>
    </source>
</evidence>
<feature type="compositionally biased region" description="Acidic residues" evidence="10">
    <location>
        <begin position="412"/>
        <end position="422"/>
    </location>
</feature>
<feature type="transmembrane region" description="Helical" evidence="11">
    <location>
        <begin position="193"/>
        <end position="218"/>
    </location>
</feature>
<keyword evidence="8" id="KW-0325">Glycoprotein</keyword>
<feature type="domain" description="TLC" evidence="12">
    <location>
        <begin position="184"/>
        <end position="401"/>
    </location>
</feature>
<feature type="region of interest" description="Disordered" evidence="10">
    <location>
        <begin position="412"/>
        <end position="468"/>
    </location>
</feature>
<dbReference type="EMBL" id="JBBPHU010000003">
    <property type="protein sequence ID" value="KAK7520722.1"/>
    <property type="molecule type" value="Genomic_DNA"/>
</dbReference>
<dbReference type="InterPro" id="IPR016439">
    <property type="entry name" value="Lag1/Lac1-like"/>
</dbReference>
<comment type="similarity">
    <text evidence="2">Belongs to the sphingosine N-acyltransferase family.</text>
</comment>
<sequence>MADSATEPFPPLSPVRTNTTQARGLRRQRKSSNLGDDPRGDTGTVALATAFDNKPPSSSSVARSDSSKQGRPSKRRKAKSLLRRWWKLSLRHTWLNPLLIVSIIVSLYLANPSESNPLHAALFLSYPLPKDPSADPSAPIQYGKGAKDFAFVAFYIVVLSFSREFLMQRLIRPLAIYCGIKSRAKQARFMEQVYTAIYFGISGPFGLYVMSRTPVWYFNTTGMYEGFPHKTHEALFKAYYLLQASYWAQQAIVLLLMLEKPRKDFKELVMHHIITIALIWLSYRFHFTYMGLAVYITHDISDFFLATSKTLNYLDSTLVGPYFGFFIFVWTYLRHFINLRILWSMVNGEFSSIGPFELNWETQQYKCWISQYITFSLLASLQAVNLFWLFLILRIAWRFVATWGEVVEDERSDYEDEVEETEPQTTSNGLAPESKPQLLLNGEPVSPIEGGNSSALMDAANAKRRKAG</sequence>
<feature type="transmembrane region" description="Helical" evidence="11">
    <location>
        <begin position="270"/>
        <end position="296"/>
    </location>
</feature>
<name>A0ABR1KTC5_9PEZI</name>
<dbReference type="InterPro" id="IPR006634">
    <property type="entry name" value="TLC-dom"/>
</dbReference>
<feature type="transmembrane region" description="Helical" evidence="11">
    <location>
        <begin position="149"/>
        <end position="166"/>
    </location>
</feature>
<evidence type="ECO:0000259" key="12">
    <source>
        <dbReference type="PROSITE" id="PS50922"/>
    </source>
</evidence>
<evidence type="ECO:0000313" key="14">
    <source>
        <dbReference type="Proteomes" id="UP001363622"/>
    </source>
</evidence>
<keyword evidence="14" id="KW-1185">Reference proteome</keyword>
<evidence type="ECO:0000256" key="4">
    <source>
        <dbReference type="ARBA" id="ARBA00022692"/>
    </source>
</evidence>
<protein>
    <submittedName>
        <fullName evidence="13">Acyl-CoA-dependent ceramide synthase</fullName>
    </submittedName>
</protein>
<evidence type="ECO:0000256" key="1">
    <source>
        <dbReference type="ARBA" id="ARBA00004477"/>
    </source>
</evidence>
<feature type="region of interest" description="Disordered" evidence="10">
    <location>
        <begin position="1"/>
        <end position="76"/>
    </location>
</feature>
<evidence type="ECO:0000256" key="5">
    <source>
        <dbReference type="ARBA" id="ARBA00022824"/>
    </source>
</evidence>
<evidence type="ECO:0000256" key="11">
    <source>
        <dbReference type="SAM" id="Phobius"/>
    </source>
</evidence>
<dbReference type="PANTHER" id="PTHR12560:SF11">
    <property type="entry name" value="CERAMIDE SYNTHASE LAC1-RELATED"/>
    <property type="match status" value="1"/>
</dbReference>
<feature type="transmembrane region" description="Helical" evidence="11">
    <location>
        <begin position="372"/>
        <end position="397"/>
    </location>
</feature>
<dbReference type="PROSITE" id="PS50922">
    <property type="entry name" value="TLC"/>
    <property type="match status" value="1"/>
</dbReference>
<comment type="caution">
    <text evidence="13">The sequence shown here is derived from an EMBL/GenBank/DDBJ whole genome shotgun (WGS) entry which is preliminary data.</text>
</comment>